<dbReference type="InterPro" id="IPR027523">
    <property type="entry name" value="CLU_prot"/>
</dbReference>
<accession>A0A430QKH9</accession>
<feature type="compositionally biased region" description="Low complexity" evidence="2">
    <location>
        <begin position="1499"/>
        <end position="1509"/>
    </location>
</feature>
<sequence length="1527" mass="172265">MSCRKELSYTGVKTVYLCYLDDKQGESDEVWNKQCLWLETEVTAVTECRKVSYVPYRNIATMNIEVNVGRRSSGCVFRCERYTCVVVFELQPYTNLKSLIMVDIELNETSDNKVTAVTNGDLSKGDSLSKSEDVQDETPYTVKIIPTHSDPFELQVSSFELVQEIHRVLMDREETCSCTCFSLVLNGQTLDMFAELKSVDGLADGVELKVVEERYSVREAKNHVRHIHDLLHSVEPNDAYAGREQMSLSFVNSVAGELGKFGQISLLTVIFAISMLPQRKHFPTRLDMRIDFIPPEYVMPGFGANTNLPLLPLHPLDRDGKPVKCVRQLNYSNWNPPPPARRLLGDLIYLFFHTLEDKKYHITACPRGFYVNMSTDDQFNPHPIQHAYVAHSLIDLLRQLSPGFKRNFESLLKNRAAKHPFERVPTPYQVHSWLAPLVEHSPDSVRKEEAFSSRMACEENLPGQTRDWNEELQVTRELPQTRLTERLLRDRAIFKSNSDFVAAATRAAVSVVNGDIMAINPGETRKQQMFIWNNMFFSLGFDVKDHYKHFGGEYAAYAATSSDLCGVRAYSMLDQPGLYTLGTAIIDYRGFRVTAQTIIPGILEKEQEQLVVYGSIDFGKTVLTDKRYEELLSKTAKQLKIKPHKVVNQSGDAIQLYSSVDCKGIVGNDNRTYILDLLRTFPPDLNYLDNGSDIRPQLSPELVKLGYPYQHRHMLATLRQELIEAFFDHRYEKFLRLAALEIQKGKSSLKGECDDQDAASVQNGQANCSNTNDDPLSPKDSLITTKHQIDHHDVTGHSSNALNSGIGTIKSPSKNQSDDLSLMKRLLEDDQDTQKNDVIREAIRKAAAAVGSLSTDRFELTFNPDIYQKFVKFCDSEEQSLTVDQELVCSACEFLVLKQIPAFVRDALNLCITPQDGRALIELMHQRGINVRYLNRVIESVSIHQSLGYLKKMAICEVLLRSAKHLFKTYLQDVDPMLLSVGVAHFLNCFLTACPNLTPLLGIDEQVLKLNRNKKNKKKLKNLRESPEEMAWLNETHSSLWSEIIKEAKEYYHYQITALDIDEFCKIYEVQRIQLLRTFCTSVGIQLLLREYNLNLPNGAKHHQKPVFNTEDIISLYPIVKHLHPHATDAYHYFTTGQARISAGHLQEGFELINEALSLLNGVYGPLHPDIGACNRLLARLSYVMGEHEAALLFQHRATMISERVHGIDNPNTATEYIHFSLYVFACGHISTALQLLYRARYIALLCHGECHPEITQIDTNIGLMLQLVGELDLALIFFENALSLIKLFYGERNLKEAFTCHLISLTYTYRGDFRTALDYEKRRFLIYKERLGPDSDYTKDSDECLRQLTQQAVTIARKVAELTATASTTKSIGSGDSSSSTGHLNSHSTNNHLSISESLVAKAVLSNAFCGGVNGNVNATGGSGGSLTLPMPTVSSILETLNRVNGILVIQIRGKDDNQHGHKEDKNLSSNKSDLTESHVVICDKIRQSKNDIHLLTSSSNDNKSSKSFPTSLNNSDVNKPVIPVL</sequence>
<dbReference type="STRING" id="6184.A0A430QKH9"/>
<dbReference type="GO" id="GO:0005737">
    <property type="term" value="C:cytoplasm"/>
    <property type="evidence" value="ECO:0007669"/>
    <property type="project" value="TreeGrafter"/>
</dbReference>
<proteinExistence type="predicted"/>
<dbReference type="EMBL" id="QMKO01001605">
    <property type="protein sequence ID" value="RTG88156.1"/>
    <property type="molecule type" value="Genomic_DNA"/>
</dbReference>
<dbReference type="SUPFAM" id="SSF48452">
    <property type="entry name" value="TPR-like"/>
    <property type="match status" value="2"/>
</dbReference>
<dbReference type="InterPro" id="IPR023231">
    <property type="entry name" value="GSKIP_dom_sf"/>
</dbReference>
<evidence type="ECO:0000313" key="5">
    <source>
        <dbReference type="Proteomes" id="UP000290809"/>
    </source>
</evidence>
<evidence type="ECO:0000256" key="1">
    <source>
        <dbReference type="ARBA" id="ARBA00022490"/>
    </source>
</evidence>
<dbReference type="InterPro" id="IPR025697">
    <property type="entry name" value="CLU_dom"/>
</dbReference>
<dbReference type="PANTHER" id="PTHR12601">
    <property type="entry name" value="EUKARYOTIC TRANSLATION INITIATION FACTOR 3 SUBUNIT EIF-3"/>
    <property type="match status" value="1"/>
</dbReference>
<feature type="region of interest" description="Disordered" evidence="2">
    <location>
        <begin position="1497"/>
        <end position="1517"/>
    </location>
</feature>
<dbReference type="GO" id="GO:0048312">
    <property type="term" value="P:intracellular distribution of mitochondria"/>
    <property type="evidence" value="ECO:0007669"/>
    <property type="project" value="TreeGrafter"/>
</dbReference>
<reference evidence="4 5" key="1">
    <citation type="journal article" date="2019" name="PLoS Pathog.">
        <title>Genome sequence of the bovine parasite Schistosoma bovis Tanzania.</title>
        <authorList>
            <person name="Oey H."/>
            <person name="Zakrzewski M."/>
            <person name="Gobert G."/>
            <person name="Gravermann K."/>
            <person name="Stoye J."/>
            <person name="Jones M."/>
            <person name="Mcmanus D."/>
            <person name="Krause L."/>
        </authorList>
    </citation>
    <scope>NUCLEOTIDE SEQUENCE [LARGE SCALE GENOMIC DNA]</scope>
    <source>
        <strain evidence="4 5">TAN1997</strain>
    </source>
</reference>
<dbReference type="PROSITE" id="PS51823">
    <property type="entry name" value="CLU"/>
    <property type="match status" value="1"/>
</dbReference>
<dbReference type="GO" id="GO:0003729">
    <property type="term" value="F:mRNA binding"/>
    <property type="evidence" value="ECO:0007669"/>
    <property type="project" value="TreeGrafter"/>
</dbReference>
<comment type="caution">
    <text evidence="4">The sequence shown here is derived from an EMBL/GenBank/DDBJ whole genome shotgun (WGS) entry which is preliminary data.</text>
</comment>
<dbReference type="InterPro" id="IPR033646">
    <property type="entry name" value="CLU-central"/>
</dbReference>
<dbReference type="Pfam" id="PF13424">
    <property type="entry name" value="TPR_12"/>
    <property type="match status" value="1"/>
</dbReference>
<dbReference type="InterPro" id="IPR011990">
    <property type="entry name" value="TPR-like_helical_dom_sf"/>
</dbReference>
<dbReference type="InterPro" id="IPR028275">
    <property type="entry name" value="CLU_N"/>
</dbReference>
<dbReference type="Pfam" id="PF13236">
    <property type="entry name" value="CLU"/>
    <property type="match status" value="1"/>
</dbReference>
<dbReference type="Gene3D" id="3.30.2280.10">
    <property type="entry name" value="Hypothetical protein (hspc210)"/>
    <property type="match status" value="1"/>
</dbReference>
<evidence type="ECO:0000313" key="4">
    <source>
        <dbReference type="EMBL" id="RTG88156.1"/>
    </source>
</evidence>
<evidence type="ECO:0000259" key="3">
    <source>
        <dbReference type="PROSITE" id="PS51823"/>
    </source>
</evidence>
<dbReference type="CDD" id="cd15466">
    <property type="entry name" value="CLU-central"/>
    <property type="match status" value="1"/>
</dbReference>
<dbReference type="Proteomes" id="UP000290809">
    <property type="component" value="Unassembled WGS sequence"/>
</dbReference>
<dbReference type="FunFam" id="3.30.2280.10:FF:000002">
    <property type="entry name" value="Clustered mitochondria protein homolog"/>
    <property type="match status" value="1"/>
</dbReference>
<dbReference type="Pfam" id="PF15044">
    <property type="entry name" value="CLU_N"/>
    <property type="match status" value="1"/>
</dbReference>
<gene>
    <name evidence="4" type="ORF">DC041_0009600</name>
</gene>
<dbReference type="SUPFAM" id="SSF103107">
    <property type="entry name" value="Hypothetical protein c14orf129, hspc210"/>
    <property type="match status" value="1"/>
</dbReference>
<dbReference type="Pfam" id="PF12807">
    <property type="entry name" value="eIF3_p135"/>
    <property type="match status" value="1"/>
</dbReference>
<feature type="compositionally biased region" description="Polar residues" evidence="2">
    <location>
        <begin position="796"/>
        <end position="816"/>
    </location>
</feature>
<feature type="region of interest" description="Disordered" evidence="2">
    <location>
        <begin position="1370"/>
        <end position="1390"/>
    </location>
</feature>
<organism evidence="4 5">
    <name type="scientific">Schistosoma bovis</name>
    <name type="common">Blood fluke</name>
    <dbReference type="NCBI Taxonomy" id="6184"/>
    <lineage>
        <taxon>Eukaryota</taxon>
        <taxon>Metazoa</taxon>
        <taxon>Spiralia</taxon>
        <taxon>Lophotrochozoa</taxon>
        <taxon>Platyhelminthes</taxon>
        <taxon>Trematoda</taxon>
        <taxon>Digenea</taxon>
        <taxon>Strigeidida</taxon>
        <taxon>Schistosomatoidea</taxon>
        <taxon>Schistosomatidae</taxon>
        <taxon>Schistosoma</taxon>
    </lineage>
</organism>
<keyword evidence="5" id="KW-1185">Reference proteome</keyword>
<evidence type="ECO:0000256" key="2">
    <source>
        <dbReference type="SAM" id="MobiDB-lite"/>
    </source>
</evidence>
<name>A0A430QKH9_SCHBO</name>
<dbReference type="PANTHER" id="PTHR12601:SF6">
    <property type="entry name" value="CLUSTERED MITOCHONDRIA PROTEIN HOMOLOG"/>
    <property type="match status" value="1"/>
</dbReference>
<dbReference type="Gene3D" id="1.25.40.10">
    <property type="entry name" value="Tetratricopeptide repeat domain"/>
    <property type="match status" value="1"/>
</dbReference>
<protein>
    <submittedName>
        <fullName evidence="4">Protein TIF31</fullName>
    </submittedName>
</protein>
<keyword evidence="1" id="KW-0963">Cytoplasm</keyword>
<feature type="region of interest" description="Disordered" evidence="2">
    <location>
        <begin position="793"/>
        <end position="816"/>
    </location>
</feature>
<feature type="domain" description="Clu" evidence="3">
    <location>
        <begin position="446"/>
        <end position="688"/>
    </location>
</feature>